<feature type="compositionally biased region" description="Basic residues" evidence="2">
    <location>
        <begin position="294"/>
        <end position="303"/>
    </location>
</feature>
<evidence type="ECO:0000313" key="3">
    <source>
        <dbReference type="EnsemblPlants" id="LPERR08G04520.1"/>
    </source>
</evidence>
<dbReference type="PANTHER" id="PTHR36143">
    <property type="entry name" value="OS08G0177500 PROTEIN"/>
    <property type="match status" value="1"/>
</dbReference>
<accession>A0A0D9X4Y7</accession>
<dbReference type="eggNOG" id="ENOG502RXMM">
    <property type="taxonomic scope" value="Eukaryota"/>
</dbReference>
<dbReference type="Gramene" id="LPERR08G04520.1">
    <property type="protein sequence ID" value="LPERR08G04520.1"/>
    <property type="gene ID" value="LPERR08G04520"/>
</dbReference>
<keyword evidence="1" id="KW-0175">Coiled coil</keyword>
<reference evidence="3 4" key="1">
    <citation type="submission" date="2012-08" db="EMBL/GenBank/DDBJ databases">
        <title>Oryza genome evolution.</title>
        <authorList>
            <person name="Wing R.A."/>
        </authorList>
    </citation>
    <scope>NUCLEOTIDE SEQUENCE</scope>
</reference>
<evidence type="ECO:0000313" key="4">
    <source>
        <dbReference type="Proteomes" id="UP000032180"/>
    </source>
</evidence>
<evidence type="ECO:0000256" key="2">
    <source>
        <dbReference type="SAM" id="MobiDB-lite"/>
    </source>
</evidence>
<protein>
    <submittedName>
        <fullName evidence="3">Uncharacterized protein</fullName>
    </submittedName>
</protein>
<organism evidence="3 4">
    <name type="scientific">Leersia perrieri</name>
    <dbReference type="NCBI Taxonomy" id="77586"/>
    <lineage>
        <taxon>Eukaryota</taxon>
        <taxon>Viridiplantae</taxon>
        <taxon>Streptophyta</taxon>
        <taxon>Embryophyta</taxon>
        <taxon>Tracheophyta</taxon>
        <taxon>Spermatophyta</taxon>
        <taxon>Magnoliopsida</taxon>
        <taxon>Liliopsida</taxon>
        <taxon>Poales</taxon>
        <taxon>Poaceae</taxon>
        <taxon>BOP clade</taxon>
        <taxon>Oryzoideae</taxon>
        <taxon>Oryzeae</taxon>
        <taxon>Oryzinae</taxon>
        <taxon>Leersia</taxon>
    </lineage>
</organism>
<dbReference type="EnsemblPlants" id="LPERR08G04520.1">
    <property type="protein sequence ID" value="LPERR08G04520.1"/>
    <property type="gene ID" value="LPERR08G04520"/>
</dbReference>
<feature type="compositionally biased region" description="Polar residues" evidence="2">
    <location>
        <begin position="203"/>
        <end position="215"/>
    </location>
</feature>
<evidence type="ECO:0000256" key="1">
    <source>
        <dbReference type="SAM" id="Coils"/>
    </source>
</evidence>
<feature type="compositionally biased region" description="Basic residues" evidence="2">
    <location>
        <begin position="405"/>
        <end position="417"/>
    </location>
</feature>
<feature type="compositionally biased region" description="Polar residues" evidence="2">
    <location>
        <begin position="394"/>
        <end position="404"/>
    </location>
</feature>
<feature type="coiled-coil region" evidence="1">
    <location>
        <begin position="67"/>
        <end position="190"/>
    </location>
</feature>
<feature type="compositionally biased region" description="Basic and acidic residues" evidence="2">
    <location>
        <begin position="248"/>
        <end position="262"/>
    </location>
</feature>
<dbReference type="Proteomes" id="UP000032180">
    <property type="component" value="Chromosome 8"/>
</dbReference>
<dbReference type="PANTHER" id="PTHR36143:SF4">
    <property type="entry name" value="OS08G0177500 PROTEIN"/>
    <property type="match status" value="1"/>
</dbReference>
<dbReference type="AlphaFoldDB" id="A0A0D9X4Y7"/>
<name>A0A0D9X4Y7_9ORYZ</name>
<feature type="region of interest" description="Disordered" evidence="2">
    <location>
        <begin position="200"/>
        <end position="420"/>
    </location>
</feature>
<dbReference type="STRING" id="77586.A0A0D9X4Y7"/>
<sequence>MDGSKYRPKGAGMAGVSKKLAYVLLLLLALAAAALSVVVLHKVRERQTFAVLLRERDRQLISTRIFLQKEKAFNKEMKRKLEELKATTSSLRTQKTDLKTKIKGLEATMTTLKNKEKELEAALVEKKNQLEATATNLKNKEKELEAALKEKNSRINQMEEKATGSNPDQMAALMELLQSKEAELEEIKVRFQDYKIPEKRSVGSKSTPVQINNANAKPDNAVKKFTRSSDATPTKSEEESYRNTTTSESKHPKDRSLEEKQIKSTTNTEDDGLQDKTDDVIEDIDDIYGESHSSKPKFPRQSKKFLTNSRVDSQEELDRIGHSGNSLDQDSDRVRYNKLLEKENEKVSGETKEKKNIDGNLEKISKHSLSDANKNRSKQAVEDMAGAAGVKLNMSVNDDGAQQQNKRHKKKKNRSKKKIIDATTINDDGGITKQKEVDAISIPE</sequence>
<feature type="compositionally biased region" description="Basic and acidic residues" evidence="2">
    <location>
        <begin position="312"/>
        <end position="321"/>
    </location>
</feature>
<dbReference type="HOGENOM" id="CLU_015396_1_0_1"/>
<reference evidence="4" key="2">
    <citation type="submission" date="2013-12" db="EMBL/GenBank/DDBJ databases">
        <authorList>
            <person name="Yu Y."/>
            <person name="Lee S."/>
            <person name="de Baynast K."/>
            <person name="Wissotski M."/>
            <person name="Liu L."/>
            <person name="Talag J."/>
            <person name="Goicoechea J."/>
            <person name="Angelova A."/>
            <person name="Jetty R."/>
            <person name="Kudrna D."/>
            <person name="Golser W."/>
            <person name="Rivera L."/>
            <person name="Zhang J."/>
            <person name="Wing R."/>
        </authorList>
    </citation>
    <scope>NUCLEOTIDE SEQUENCE</scope>
</reference>
<keyword evidence="4" id="KW-1185">Reference proteome</keyword>
<reference evidence="3" key="3">
    <citation type="submission" date="2015-04" db="UniProtKB">
        <authorList>
            <consortium name="EnsemblPlants"/>
        </authorList>
    </citation>
    <scope>IDENTIFICATION</scope>
</reference>
<feature type="compositionally biased region" description="Basic and acidic residues" evidence="2">
    <location>
        <begin position="330"/>
        <end position="369"/>
    </location>
</feature>
<proteinExistence type="predicted"/>